<keyword evidence="2" id="KW-1185">Reference proteome</keyword>
<dbReference type="PATRIC" id="fig|74031.6.peg.2891"/>
<dbReference type="RefSeq" id="WP_200901873.1">
    <property type="nucleotide sequence ID" value="NZ_CP118494.1"/>
</dbReference>
<proteinExistence type="predicted"/>
<sequence length="253" mass="28549">MTDTVNRFYNSIENASGQSQGSLIELFVYFLTVEIGQDSATAKEVDQCFTDCDLTPPKATASRLSEGLKTKPQKFVKLDNGYKLQRHMREALSKQLGGETMTSQTSATLRSLEHKMPPGRAREFLSETLDCFEVSANRATIVMAWILAINHLCDYIFTNKLAEFNAELAKNTDKRVKVKIIMQRDDFSDIPEVKFIELCRSAKIVSNDVRKILDQKLGTRNSCAHPSGVRINRTKAIDFVEDLVENVVLKFTI</sequence>
<dbReference type="AlphaFoldDB" id="A0A0L6CS58"/>
<gene>
    <name evidence="1" type="ORF">ROTO_28400</name>
</gene>
<protein>
    <submittedName>
        <fullName evidence="1">Uncharacterized protein</fullName>
    </submittedName>
</protein>
<accession>A0A0L6CS58</accession>
<evidence type="ECO:0000313" key="2">
    <source>
        <dbReference type="Proteomes" id="UP000037046"/>
    </source>
</evidence>
<comment type="caution">
    <text evidence="1">The sequence shown here is derived from an EMBL/GenBank/DDBJ whole genome shotgun (WGS) entry which is preliminary data.</text>
</comment>
<organism evidence="1 2">
    <name type="scientific">Roseovarius tolerans</name>
    <dbReference type="NCBI Taxonomy" id="74031"/>
    <lineage>
        <taxon>Bacteria</taxon>
        <taxon>Pseudomonadati</taxon>
        <taxon>Pseudomonadota</taxon>
        <taxon>Alphaproteobacteria</taxon>
        <taxon>Rhodobacterales</taxon>
        <taxon>Roseobacteraceae</taxon>
        <taxon>Roseovarius</taxon>
    </lineage>
</organism>
<name>A0A0L6CS58_9RHOB</name>
<evidence type="ECO:0000313" key="1">
    <source>
        <dbReference type="EMBL" id="KNX40599.1"/>
    </source>
</evidence>
<dbReference type="EMBL" id="LGVV01000046">
    <property type="protein sequence ID" value="KNX40599.1"/>
    <property type="molecule type" value="Genomic_DNA"/>
</dbReference>
<dbReference type="Proteomes" id="UP000037046">
    <property type="component" value="Unassembled WGS sequence"/>
</dbReference>
<reference evidence="2" key="1">
    <citation type="submission" date="2015-07" db="EMBL/GenBank/DDBJ databases">
        <title>Draft Genome Sequence of Roseovarius tolerans EL-164, a producer of N-Acylated Alanine Methyl Esters (NAMEs).</title>
        <authorList>
            <person name="Voget S."/>
            <person name="Bruns H."/>
            <person name="Wagner-Doebler I."/>
            <person name="Schulz S."/>
            <person name="Daniel R."/>
        </authorList>
    </citation>
    <scope>NUCLEOTIDE SEQUENCE [LARGE SCALE GENOMIC DNA]</scope>
    <source>
        <strain evidence="2">EL-164</strain>
    </source>
</reference>